<name>A0A4S2LSB2_OPIFE</name>
<comment type="caution">
    <text evidence="2">The sequence shown here is derived from an EMBL/GenBank/DDBJ whole genome shotgun (WGS) entry which is preliminary data.</text>
</comment>
<accession>A0A4S2LSB2</accession>
<feature type="signal peptide" evidence="1">
    <location>
        <begin position="1"/>
        <end position="22"/>
    </location>
</feature>
<reference evidence="2 3" key="1">
    <citation type="journal article" date="2019" name="BMC Genomics">
        <title>New insights from Opisthorchis felineus genome: update on genomics of the epidemiologically important liver flukes.</title>
        <authorList>
            <person name="Ershov N.I."/>
            <person name="Mordvinov V.A."/>
            <person name="Prokhortchouk E.B."/>
            <person name="Pakharukova M.Y."/>
            <person name="Gunbin K.V."/>
            <person name="Ustyantsev K."/>
            <person name="Genaev M.A."/>
            <person name="Blinov A.G."/>
            <person name="Mazur A."/>
            <person name="Boulygina E."/>
            <person name="Tsygankova S."/>
            <person name="Khrameeva E."/>
            <person name="Chekanov N."/>
            <person name="Fan G."/>
            <person name="Xiao A."/>
            <person name="Zhang H."/>
            <person name="Xu X."/>
            <person name="Yang H."/>
            <person name="Solovyev V."/>
            <person name="Lee S.M."/>
            <person name="Liu X."/>
            <person name="Afonnikov D.A."/>
            <person name="Skryabin K.G."/>
        </authorList>
    </citation>
    <scope>NUCLEOTIDE SEQUENCE [LARGE SCALE GENOMIC DNA]</scope>
    <source>
        <strain evidence="2">AK-0245</strain>
        <tissue evidence="2">Whole organism</tissue>
    </source>
</reference>
<evidence type="ECO:0000256" key="1">
    <source>
        <dbReference type="SAM" id="SignalP"/>
    </source>
</evidence>
<evidence type="ECO:0000313" key="3">
    <source>
        <dbReference type="Proteomes" id="UP000308267"/>
    </source>
</evidence>
<feature type="chain" id="PRO_5036121971" evidence="1">
    <location>
        <begin position="23"/>
        <end position="70"/>
    </location>
</feature>
<keyword evidence="3" id="KW-1185">Reference proteome</keyword>
<gene>
    <name evidence="2" type="ORF">CRM22_005192</name>
</gene>
<protein>
    <submittedName>
        <fullName evidence="2">Uncharacterized protein</fullName>
    </submittedName>
</protein>
<dbReference type="EMBL" id="SJOL01006443">
    <property type="protein sequence ID" value="TGZ66663.1"/>
    <property type="molecule type" value="Genomic_DNA"/>
</dbReference>
<dbReference type="Proteomes" id="UP000308267">
    <property type="component" value="Unassembled WGS sequence"/>
</dbReference>
<proteinExistence type="predicted"/>
<dbReference type="AlphaFoldDB" id="A0A4S2LSB2"/>
<organism evidence="2 3">
    <name type="scientific">Opisthorchis felineus</name>
    <dbReference type="NCBI Taxonomy" id="147828"/>
    <lineage>
        <taxon>Eukaryota</taxon>
        <taxon>Metazoa</taxon>
        <taxon>Spiralia</taxon>
        <taxon>Lophotrochozoa</taxon>
        <taxon>Platyhelminthes</taxon>
        <taxon>Trematoda</taxon>
        <taxon>Digenea</taxon>
        <taxon>Opisthorchiida</taxon>
        <taxon>Opisthorchiata</taxon>
        <taxon>Opisthorchiidae</taxon>
        <taxon>Opisthorchis</taxon>
    </lineage>
</organism>
<evidence type="ECO:0000313" key="2">
    <source>
        <dbReference type="EMBL" id="TGZ66663.1"/>
    </source>
</evidence>
<dbReference type="EMBL" id="SJOL01006443">
    <property type="protein sequence ID" value="TGZ66662.1"/>
    <property type="molecule type" value="Genomic_DNA"/>
</dbReference>
<keyword evidence="1" id="KW-0732">Signal</keyword>
<sequence>MVRRKFFIVFCLVGHFLSLSSSTELSAKEKCIQHCKSEVYKCIGYGFYTPFALIYCGIWGLVCDKDCNQL</sequence>